<feature type="domain" description="NAD-dependent epimerase/dehydratase" evidence="3">
    <location>
        <begin position="7"/>
        <end position="239"/>
    </location>
</feature>
<dbReference type="Proteomes" id="UP000268016">
    <property type="component" value="Unassembled WGS sequence"/>
</dbReference>
<dbReference type="Pfam" id="PF01370">
    <property type="entry name" value="Epimerase"/>
    <property type="match status" value="1"/>
</dbReference>
<evidence type="ECO:0000256" key="2">
    <source>
        <dbReference type="ARBA" id="ARBA00023445"/>
    </source>
</evidence>
<evidence type="ECO:0000313" key="5">
    <source>
        <dbReference type="Proteomes" id="UP000268016"/>
    </source>
</evidence>
<dbReference type="PANTHER" id="PTHR10366">
    <property type="entry name" value="NAD DEPENDENT EPIMERASE/DEHYDRATASE"/>
    <property type="match status" value="1"/>
</dbReference>
<comment type="caution">
    <text evidence="4">The sequence shown here is derived from an EMBL/GenBank/DDBJ whole genome shotgun (WGS) entry which is preliminary data.</text>
</comment>
<dbReference type="PANTHER" id="PTHR10366:SF564">
    <property type="entry name" value="STEROL-4-ALPHA-CARBOXYLATE 3-DEHYDROGENASE, DECARBOXYLATING"/>
    <property type="match status" value="1"/>
</dbReference>
<gene>
    <name evidence="4" type="ORF">EAT49_10285</name>
</gene>
<dbReference type="RefSeq" id="WP_123642220.1">
    <property type="nucleotide sequence ID" value="NZ_ML119084.1"/>
</dbReference>
<dbReference type="InterPro" id="IPR001509">
    <property type="entry name" value="Epimerase_deHydtase"/>
</dbReference>
<dbReference type="Gene3D" id="3.40.50.720">
    <property type="entry name" value="NAD(P)-binding Rossmann-like Domain"/>
    <property type="match status" value="1"/>
</dbReference>
<reference evidence="4 5" key="1">
    <citation type="submission" date="2018-10" db="EMBL/GenBank/DDBJ databases">
        <title>Histidinibacterium lentulum gen. nov., sp. nov., a marine bacterium from the culture broth of Picochlorum sp. 122.</title>
        <authorList>
            <person name="Wang G."/>
        </authorList>
    </citation>
    <scope>NUCLEOTIDE SEQUENCE [LARGE SCALE GENOMIC DNA]</scope>
    <source>
        <strain evidence="4 5">B17</strain>
    </source>
</reference>
<keyword evidence="5" id="KW-1185">Reference proteome</keyword>
<dbReference type="SUPFAM" id="SSF51735">
    <property type="entry name" value="NAD(P)-binding Rossmann-fold domains"/>
    <property type="match status" value="1"/>
</dbReference>
<dbReference type="InterPro" id="IPR050425">
    <property type="entry name" value="NAD(P)_dehydrat-like"/>
</dbReference>
<accession>A0A3N2R5L2</accession>
<dbReference type="EMBL" id="RDRB01000004">
    <property type="protein sequence ID" value="ROU02698.1"/>
    <property type="molecule type" value="Genomic_DNA"/>
</dbReference>
<evidence type="ECO:0000256" key="1">
    <source>
        <dbReference type="ARBA" id="ARBA00023002"/>
    </source>
</evidence>
<evidence type="ECO:0000313" key="4">
    <source>
        <dbReference type="EMBL" id="ROU02698.1"/>
    </source>
</evidence>
<dbReference type="GO" id="GO:0016616">
    <property type="term" value="F:oxidoreductase activity, acting on the CH-OH group of donors, NAD or NADP as acceptor"/>
    <property type="evidence" value="ECO:0007669"/>
    <property type="project" value="TreeGrafter"/>
</dbReference>
<organism evidence="4 5">
    <name type="scientific">Histidinibacterium lentulum</name>
    <dbReference type="NCBI Taxonomy" id="2480588"/>
    <lineage>
        <taxon>Bacteria</taxon>
        <taxon>Pseudomonadati</taxon>
        <taxon>Pseudomonadota</taxon>
        <taxon>Alphaproteobacteria</taxon>
        <taxon>Rhodobacterales</taxon>
        <taxon>Paracoccaceae</taxon>
        <taxon>Histidinibacterium</taxon>
    </lineage>
</organism>
<proteinExistence type="inferred from homology"/>
<protein>
    <submittedName>
        <fullName evidence="4">NAD-dependent epimerase/dehydratase family protein</fullName>
    </submittedName>
</protein>
<sequence length="341" mass="36169">MTASKTILLTGITGFIAKRIAKDLLDAGHRVRGSLRSETRADEVRAAVGPDGLDRLEFVSLDLTADPGWTEAMAGVDAVLHTASPFPMSQPRDENDLIRPAVDGTLRALRAAEAAGVSRVVLTSSVAAVMYSDGPSNGRAYTAADWTDTGHSSANAYTKSKTLAETAAWDFAEAHPSIRLTTVNPGAVMGRPMDRHYGTSLGLIERILSGRDPMLPDLPLPIVDLADVSALHLAALEQEDTVGRRLLASAGVMRFPEVAAFLKRRHPERRIATRVAPKFMLRGLALFDSSIRGILGEVGRPLAVDASESVPVLGRPFVPAEDGIAASADFVLAHGVPSKAA</sequence>
<comment type="similarity">
    <text evidence="2">Belongs to the NAD(P)-dependent epimerase/dehydratase family. Dihydroflavonol-4-reductase subfamily.</text>
</comment>
<dbReference type="OrthoDB" id="9778052at2"/>
<dbReference type="AlphaFoldDB" id="A0A3N2R5L2"/>
<dbReference type="InterPro" id="IPR036291">
    <property type="entry name" value="NAD(P)-bd_dom_sf"/>
</dbReference>
<keyword evidence="1" id="KW-0560">Oxidoreductase</keyword>
<evidence type="ECO:0000259" key="3">
    <source>
        <dbReference type="Pfam" id="PF01370"/>
    </source>
</evidence>
<name>A0A3N2R5L2_9RHOB</name>